<comment type="caution">
    <text evidence="1">The sequence shown here is derived from an EMBL/GenBank/DDBJ whole genome shotgun (WGS) entry which is preliminary data.</text>
</comment>
<evidence type="ECO:0000313" key="1">
    <source>
        <dbReference type="EMBL" id="MDR9777609.1"/>
    </source>
</evidence>
<sequence>MQFKEVGNKIQVLSYRGYDKDKKRSIVKMIGSIDKYNFSMTDTLKNNMTEEEVLELQSYIEKLERERQKEADSLTIIYAHNTINRIAALIQKADDFELSKAATDEIWNSIDNLSKSLKKAGFSKPQKPKKLKVIASEKQAGLDLSD</sequence>
<proteinExistence type="predicted"/>
<dbReference type="EMBL" id="JAVLSF010000055">
    <property type="protein sequence ID" value="MDR9777609.1"/>
    <property type="molecule type" value="Genomic_DNA"/>
</dbReference>
<dbReference type="RefSeq" id="WP_310865833.1">
    <property type="nucleotide sequence ID" value="NZ_JAVLSF010000055.1"/>
</dbReference>
<name>A0AAJ2H261_9HYPH</name>
<evidence type="ECO:0000313" key="2">
    <source>
        <dbReference type="Proteomes" id="UP001268610"/>
    </source>
</evidence>
<protein>
    <submittedName>
        <fullName evidence="1">Uncharacterized protein</fullName>
    </submittedName>
</protein>
<reference evidence="1" key="1">
    <citation type="submission" date="2023-04" db="EMBL/GenBank/DDBJ databases">
        <title>Genomic characterization of faba bean (Vicia faba) microsymbionts in Mexican soils.</title>
        <authorList>
            <person name="Rivera Orduna F.N."/>
            <person name="Guevara-Luna J."/>
            <person name="Yan J."/>
            <person name="Arroyo-Herrera I."/>
            <person name="Li Y."/>
            <person name="Vasquez-Murrieta M.S."/>
            <person name="Wang E.T."/>
        </authorList>
    </citation>
    <scope>NUCLEOTIDE SEQUENCE</scope>
    <source>
        <strain evidence="1">CH26</strain>
    </source>
</reference>
<dbReference type="Proteomes" id="UP001268610">
    <property type="component" value="Unassembled WGS sequence"/>
</dbReference>
<dbReference type="AlphaFoldDB" id="A0AAJ2H261"/>
<accession>A0AAJ2H261</accession>
<gene>
    <name evidence="1" type="ORF">RJJ65_34275</name>
</gene>
<organism evidence="1 2">
    <name type="scientific">Rhizobium hidalgonense</name>
    <dbReference type="NCBI Taxonomy" id="1538159"/>
    <lineage>
        <taxon>Bacteria</taxon>
        <taxon>Pseudomonadati</taxon>
        <taxon>Pseudomonadota</taxon>
        <taxon>Alphaproteobacteria</taxon>
        <taxon>Hyphomicrobiales</taxon>
        <taxon>Rhizobiaceae</taxon>
        <taxon>Rhizobium/Agrobacterium group</taxon>
        <taxon>Rhizobium</taxon>
    </lineage>
</organism>